<evidence type="ECO:0000313" key="1">
    <source>
        <dbReference type="EMBL" id="MFC6314055.1"/>
    </source>
</evidence>
<dbReference type="PANTHER" id="PTHR11669">
    <property type="entry name" value="REPLICATION FACTOR C / DNA POLYMERASE III GAMMA-TAU SUBUNIT"/>
    <property type="match status" value="1"/>
</dbReference>
<dbReference type="Proteomes" id="UP001596310">
    <property type="component" value="Unassembled WGS sequence"/>
</dbReference>
<comment type="caution">
    <text evidence="1">The sequence shown here is derived from an EMBL/GenBank/DDBJ whole genome shotgun (WGS) entry which is preliminary data.</text>
</comment>
<dbReference type="InterPro" id="IPR027417">
    <property type="entry name" value="P-loop_NTPase"/>
</dbReference>
<dbReference type="PANTHER" id="PTHR11669:SF8">
    <property type="entry name" value="DNA POLYMERASE III SUBUNIT DELTA"/>
    <property type="match status" value="1"/>
</dbReference>
<dbReference type="InterPro" id="IPR050238">
    <property type="entry name" value="DNA_Rep/Repair_Clamp_Loader"/>
</dbReference>
<sequence length="330" mass="36951">MEKLTLADIQTHFKNLIATDHLSHAYLFAEPVNAGALALAQWLAERLFCSQLTEDGAPCGHCAECLRIQNGNNPDYLVVQTATQSIGVDDVRFLKQELSKSGLSNRRVFVIADADKMTLPAANSLLKFLEEPVSQVLIILTTTRLAQILPTIRSRVQTVLLPEPVLAERAAQIATLGVTPELGHLLSQMPLTLATIKELQEQDLFQETLSAFWQWYENLAQGQPLAFAQVQSTILPRFKAKPMHQFLEELLIMAFSDLFTTKFQLTTALRWPQQKERQQELAAKLSASQVTRFLSQALGVKQQLDANVSFQNTLEQLSLQLILIKEGNFK</sequence>
<dbReference type="Pfam" id="PF13177">
    <property type="entry name" value="DNA_pol3_delta2"/>
    <property type="match status" value="1"/>
</dbReference>
<dbReference type="SUPFAM" id="SSF52540">
    <property type="entry name" value="P-loop containing nucleoside triphosphate hydrolases"/>
    <property type="match status" value="1"/>
</dbReference>
<proteinExistence type="predicted"/>
<accession>A0ABW1ULX5</accession>
<organism evidence="1 2">
    <name type="scientific">Lapidilactobacillus achengensis</name>
    <dbReference type="NCBI Taxonomy" id="2486000"/>
    <lineage>
        <taxon>Bacteria</taxon>
        <taxon>Bacillati</taxon>
        <taxon>Bacillota</taxon>
        <taxon>Bacilli</taxon>
        <taxon>Lactobacillales</taxon>
        <taxon>Lactobacillaceae</taxon>
        <taxon>Lapidilactobacillus</taxon>
    </lineage>
</organism>
<keyword evidence="2" id="KW-1185">Reference proteome</keyword>
<dbReference type="EMBL" id="JBHSSM010000004">
    <property type="protein sequence ID" value="MFC6314055.1"/>
    <property type="molecule type" value="Genomic_DNA"/>
</dbReference>
<dbReference type="Gene3D" id="3.40.50.300">
    <property type="entry name" value="P-loop containing nucleotide triphosphate hydrolases"/>
    <property type="match status" value="1"/>
</dbReference>
<dbReference type="RefSeq" id="WP_125598834.1">
    <property type="nucleotide sequence ID" value="NZ_JBHSSM010000004.1"/>
</dbReference>
<evidence type="ECO:0000313" key="2">
    <source>
        <dbReference type="Proteomes" id="UP001596310"/>
    </source>
</evidence>
<gene>
    <name evidence="1" type="ORF">ACFQHW_00525</name>
</gene>
<name>A0ABW1ULX5_9LACO</name>
<protein>
    <submittedName>
        <fullName evidence="1">DNA polymerase III subunit delta</fullName>
    </submittedName>
</protein>
<reference evidence="2" key="1">
    <citation type="journal article" date="2019" name="Int. J. Syst. Evol. Microbiol.">
        <title>The Global Catalogue of Microorganisms (GCM) 10K type strain sequencing project: providing services to taxonomists for standard genome sequencing and annotation.</title>
        <authorList>
            <consortium name="The Broad Institute Genomics Platform"/>
            <consortium name="The Broad Institute Genome Sequencing Center for Infectious Disease"/>
            <person name="Wu L."/>
            <person name="Ma J."/>
        </authorList>
    </citation>
    <scope>NUCLEOTIDE SEQUENCE [LARGE SCALE GENOMIC DNA]</scope>
    <source>
        <strain evidence="2">CCM 8897</strain>
    </source>
</reference>